<dbReference type="Proteomes" id="UP000324222">
    <property type="component" value="Unassembled WGS sequence"/>
</dbReference>
<evidence type="ECO:0000313" key="1">
    <source>
        <dbReference type="EMBL" id="MPC65881.1"/>
    </source>
</evidence>
<evidence type="ECO:0000313" key="2">
    <source>
        <dbReference type="Proteomes" id="UP000324222"/>
    </source>
</evidence>
<dbReference type="AlphaFoldDB" id="A0A5B7GZW6"/>
<name>A0A5B7GZW6_PORTR</name>
<proteinExistence type="predicted"/>
<protein>
    <submittedName>
        <fullName evidence="1">Uncharacterized protein</fullName>
    </submittedName>
</protein>
<comment type="caution">
    <text evidence="1">The sequence shown here is derived from an EMBL/GenBank/DDBJ whole genome shotgun (WGS) entry which is preliminary data.</text>
</comment>
<dbReference type="EMBL" id="VSRR010023962">
    <property type="protein sequence ID" value="MPC65881.1"/>
    <property type="molecule type" value="Genomic_DNA"/>
</dbReference>
<accession>A0A5B7GZW6</accession>
<organism evidence="1 2">
    <name type="scientific">Portunus trituberculatus</name>
    <name type="common">Swimming crab</name>
    <name type="synonym">Neptunus trituberculatus</name>
    <dbReference type="NCBI Taxonomy" id="210409"/>
    <lineage>
        <taxon>Eukaryota</taxon>
        <taxon>Metazoa</taxon>
        <taxon>Ecdysozoa</taxon>
        <taxon>Arthropoda</taxon>
        <taxon>Crustacea</taxon>
        <taxon>Multicrustacea</taxon>
        <taxon>Malacostraca</taxon>
        <taxon>Eumalacostraca</taxon>
        <taxon>Eucarida</taxon>
        <taxon>Decapoda</taxon>
        <taxon>Pleocyemata</taxon>
        <taxon>Brachyura</taxon>
        <taxon>Eubrachyura</taxon>
        <taxon>Portunoidea</taxon>
        <taxon>Portunidae</taxon>
        <taxon>Portuninae</taxon>
        <taxon>Portunus</taxon>
    </lineage>
</organism>
<keyword evidence="2" id="KW-1185">Reference proteome</keyword>
<reference evidence="1 2" key="1">
    <citation type="submission" date="2019-05" db="EMBL/GenBank/DDBJ databases">
        <title>Another draft genome of Portunus trituberculatus and its Hox gene families provides insights of decapod evolution.</title>
        <authorList>
            <person name="Jeong J.-H."/>
            <person name="Song I."/>
            <person name="Kim S."/>
            <person name="Choi T."/>
            <person name="Kim D."/>
            <person name="Ryu S."/>
            <person name="Kim W."/>
        </authorList>
    </citation>
    <scope>NUCLEOTIDE SEQUENCE [LARGE SCALE GENOMIC DNA]</scope>
    <source>
        <tissue evidence="1">Muscle</tissue>
    </source>
</reference>
<gene>
    <name evidence="1" type="ORF">E2C01_060019</name>
</gene>
<sequence length="191" mass="21811">MRVHLIKDTKKALEFFSSSRGSSASQVLDGHFPFRGVMEGDKKTRRKSEYLSSTSVFSPSQIQRRFPFLLQAAPLKFQREETQECTNNLKFLLQVVPLKSWRGERKEHTSNLHQLLLQAVLLKFQSTQVTSTSSFFRQFLSSLGKVLPRWRRRSECAGRNPSHLGPVPQLEGKLPVIFAILPVRDNDGAKV</sequence>